<dbReference type="STRING" id="27349.A0A0L6VAU9"/>
<dbReference type="AlphaFoldDB" id="A0A0L6VAU9"/>
<accession>A0A0L6VAU9</accession>
<feature type="region of interest" description="Disordered" evidence="1">
    <location>
        <begin position="262"/>
        <end position="283"/>
    </location>
</feature>
<gene>
    <name evidence="2" type="ORF">VP01_2199g1</name>
</gene>
<name>A0A0L6VAU9_9BASI</name>
<reference evidence="2 3" key="1">
    <citation type="submission" date="2015-08" db="EMBL/GenBank/DDBJ databases">
        <title>Next Generation Sequencing and Analysis of the Genome of Puccinia sorghi L Schw, the Causal Agent of Maize Common Rust.</title>
        <authorList>
            <person name="Rochi L."/>
            <person name="Burguener G."/>
            <person name="Darino M."/>
            <person name="Turjanski A."/>
            <person name="Kreff E."/>
            <person name="Dieguez M.J."/>
            <person name="Sacco F."/>
        </authorList>
    </citation>
    <scope>NUCLEOTIDE SEQUENCE [LARGE SCALE GENOMIC DNA]</scope>
    <source>
        <strain evidence="2 3">RO10H11247</strain>
    </source>
</reference>
<protein>
    <submittedName>
        <fullName evidence="2">Uncharacterized protein</fullName>
    </submittedName>
</protein>
<feature type="region of interest" description="Disordered" evidence="1">
    <location>
        <begin position="103"/>
        <end position="140"/>
    </location>
</feature>
<feature type="compositionally biased region" description="Basic and acidic residues" evidence="1">
    <location>
        <begin position="270"/>
        <end position="282"/>
    </location>
</feature>
<evidence type="ECO:0000313" key="2">
    <source>
        <dbReference type="EMBL" id="KNZ57265.1"/>
    </source>
</evidence>
<feature type="compositionally biased region" description="Basic and acidic residues" evidence="1">
    <location>
        <begin position="103"/>
        <end position="116"/>
    </location>
</feature>
<comment type="caution">
    <text evidence="2">The sequence shown here is derived from an EMBL/GenBank/DDBJ whole genome shotgun (WGS) entry which is preliminary data.</text>
</comment>
<sequence>MHKVNPPETPQNHIRLTSFSDFQNWRIESQMQTIARTKRFLKKDKFHVDSHSDMDWLKTAVNTGKSEVNLILTMFNPSHIIKQAAREDLLAAHAAHQQEIKETLAKQKSATGKDDKDNLDDEEHDTVGTHQHPHDKDLRQQLEEPTTKTLWKGITLPKAFKIVFDLQSTNHNNFIEKVASESNRQFTSAGPIWDATRTGFLPIQWHVSSLTLIAQIYKRLSPISSPIWPPSPIGSPHPGVVENQATAAVEAQNHLLSVEAARNASSSRRQIRENSNDSDHEVSPSVFEDSINLYMEIFYKKHLPNKKYDSQFPVFIDPCNPNRYILLSMGAVQTCARALVRAFIFFFGF</sequence>
<evidence type="ECO:0000313" key="3">
    <source>
        <dbReference type="Proteomes" id="UP000037035"/>
    </source>
</evidence>
<dbReference type="EMBL" id="LAVV01007057">
    <property type="protein sequence ID" value="KNZ57265.1"/>
    <property type="molecule type" value="Genomic_DNA"/>
</dbReference>
<keyword evidence="3" id="KW-1185">Reference proteome</keyword>
<evidence type="ECO:0000256" key="1">
    <source>
        <dbReference type="SAM" id="MobiDB-lite"/>
    </source>
</evidence>
<proteinExistence type="predicted"/>
<organism evidence="2 3">
    <name type="scientific">Puccinia sorghi</name>
    <dbReference type="NCBI Taxonomy" id="27349"/>
    <lineage>
        <taxon>Eukaryota</taxon>
        <taxon>Fungi</taxon>
        <taxon>Dikarya</taxon>
        <taxon>Basidiomycota</taxon>
        <taxon>Pucciniomycotina</taxon>
        <taxon>Pucciniomycetes</taxon>
        <taxon>Pucciniales</taxon>
        <taxon>Pucciniaceae</taxon>
        <taxon>Puccinia</taxon>
    </lineage>
</organism>
<dbReference type="VEuPathDB" id="FungiDB:VP01_2199g1"/>
<dbReference type="Proteomes" id="UP000037035">
    <property type="component" value="Unassembled WGS sequence"/>
</dbReference>